<evidence type="ECO:0000313" key="2">
    <source>
        <dbReference type="EMBL" id="GIG17258.1"/>
    </source>
</evidence>
<dbReference type="RefSeq" id="WP_166380946.1">
    <property type="nucleotide sequence ID" value="NZ_BAAATT010000030.1"/>
</dbReference>
<evidence type="ECO:0000256" key="1">
    <source>
        <dbReference type="SAM" id="SignalP"/>
    </source>
</evidence>
<dbReference type="Proteomes" id="UP000660339">
    <property type="component" value="Unassembled WGS sequence"/>
</dbReference>
<proteinExistence type="predicted"/>
<feature type="signal peptide" evidence="1">
    <location>
        <begin position="1"/>
        <end position="26"/>
    </location>
</feature>
<organism evidence="2 3">
    <name type="scientific">Catellatospora methionotrophica</name>
    <dbReference type="NCBI Taxonomy" id="121620"/>
    <lineage>
        <taxon>Bacteria</taxon>
        <taxon>Bacillati</taxon>
        <taxon>Actinomycetota</taxon>
        <taxon>Actinomycetes</taxon>
        <taxon>Micromonosporales</taxon>
        <taxon>Micromonosporaceae</taxon>
        <taxon>Catellatospora</taxon>
    </lineage>
</organism>
<name>A0A8J3LAB8_9ACTN</name>
<feature type="chain" id="PRO_5035194362" evidence="1">
    <location>
        <begin position="27"/>
        <end position="197"/>
    </location>
</feature>
<protein>
    <submittedName>
        <fullName evidence="2">Uncharacterized protein</fullName>
    </submittedName>
</protein>
<keyword evidence="3" id="KW-1185">Reference proteome</keyword>
<dbReference type="EMBL" id="BONJ01000030">
    <property type="protein sequence ID" value="GIG17258.1"/>
    <property type="molecule type" value="Genomic_DNA"/>
</dbReference>
<reference evidence="2" key="1">
    <citation type="submission" date="2021-01" db="EMBL/GenBank/DDBJ databases">
        <title>Whole genome shotgun sequence of Catellatospora methionotrophica NBRC 14553.</title>
        <authorList>
            <person name="Komaki H."/>
            <person name="Tamura T."/>
        </authorList>
    </citation>
    <scope>NUCLEOTIDE SEQUENCE</scope>
    <source>
        <strain evidence="2">NBRC 14553</strain>
    </source>
</reference>
<gene>
    <name evidence="2" type="ORF">Cme02nite_55900</name>
</gene>
<keyword evidence="1" id="KW-0732">Signal</keyword>
<dbReference type="AlphaFoldDB" id="A0A8J3LAB8"/>
<sequence length="197" mass="21278">MSRVLRSLAAAAVGLAAFTVASPAHAEPATTVLQSAHVQFLADDTHPGDLLVDVSSRDGVTTLDVEWHSQTCQTTDDTWSCDYVWRGAFGVTPTVFDFSLRSTTVVAVVTYRETHYTCSFDGEQESCTDRVDAGTATTDLSVTWTATERATTSIYRDDNGVLCIDRVNRAPATGSAFGETFVGREQISALSQNRRIG</sequence>
<accession>A0A8J3LAB8</accession>
<evidence type="ECO:0000313" key="3">
    <source>
        <dbReference type="Proteomes" id="UP000660339"/>
    </source>
</evidence>
<comment type="caution">
    <text evidence="2">The sequence shown here is derived from an EMBL/GenBank/DDBJ whole genome shotgun (WGS) entry which is preliminary data.</text>
</comment>